<dbReference type="Proteomes" id="UP000028826">
    <property type="component" value="Unassembled WGS sequence"/>
</dbReference>
<name>A0A086XSJ2_9RHOB</name>
<organism evidence="2 3">
    <name type="scientific">Haematobacter massiliensis</name>
    <dbReference type="NCBI Taxonomy" id="195105"/>
    <lineage>
        <taxon>Bacteria</taxon>
        <taxon>Pseudomonadati</taxon>
        <taxon>Pseudomonadota</taxon>
        <taxon>Alphaproteobacteria</taxon>
        <taxon>Rhodobacterales</taxon>
        <taxon>Paracoccaceae</taxon>
        <taxon>Haematobacter</taxon>
    </lineage>
</organism>
<accession>A0A086XSJ2</accession>
<dbReference type="EMBL" id="JGYG01000032">
    <property type="protein sequence ID" value="KFI24992.1"/>
    <property type="molecule type" value="Genomic_DNA"/>
</dbReference>
<dbReference type="AlphaFoldDB" id="A0A086XSJ2"/>
<keyword evidence="1" id="KW-1133">Transmembrane helix</keyword>
<evidence type="ECO:0000313" key="3">
    <source>
        <dbReference type="Proteomes" id="UP000028826"/>
    </source>
</evidence>
<comment type="caution">
    <text evidence="2">The sequence shown here is derived from an EMBL/GenBank/DDBJ whole genome shotgun (WGS) entry which is preliminary data.</text>
</comment>
<protein>
    <submittedName>
        <fullName evidence="2">Uncharacterized protein</fullName>
    </submittedName>
</protein>
<keyword evidence="1" id="KW-0812">Transmembrane</keyword>
<gene>
    <name evidence="2" type="ORF">CN97_11530</name>
</gene>
<sequence length="62" mass="6487">MQRNSNRASFTFHTRPLGLHAEVEVTPLGLLPIGCLVSGILLAVVPIVTAAGRASAQKTPAH</sequence>
<reference evidence="2 3" key="1">
    <citation type="submission" date="2014-03" db="EMBL/GenBank/DDBJ databases">
        <title>Genome of Haematobacter massiliensis CCUG 47968.</title>
        <authorList>
            <person name="Wang D."/>
            <person name="Wang G."/>
        </authorList>
    </citation>
    <scope>NUCLEOTIDE SEQUENCE [LARGE SCALE GENOMIC DNA]</scope>
    <source>
        <strain evidence="2 3">CCUG 47968</strain>
    </source>
</reference>
<dbReference type="RefSeq" id="WP_035715233.1">
    <property type="nucleotide sequence ID" value="NZ_JGYG01000032.1"/>
</dbReference>
<evidence type="ECO:0000256" key="1">
    <source>
        <dbReference type="SAM" id="Phobius"/>
    </source>
</evidence>
<keyword evidence="1" id="KW-0472">Membrane</keyword>
<feature type="transmembrane region" description="Helical" evidence="1">
    <location>
        <begin position="29"/>
        <end position="52"/>
    </location>
</feature>
<keyword evidence="3" id="KW-1185">Reference proteome</keyword>
<proteinExistence type="predicted"/>
<evidence type="ECO:0000313" key="2">
    <source>
        <dbReference type="EMBL" id="KFI24992.1"/>
    </source>
</evidence>